<dbReference type="AlphaFoldDB" id="A0A165M0C4"/>
<comment type="function">
    <text evidence="5">This protein is involved in the repair of mismatches in DNA. It is required for dam-dependent methyl-directed DNA mismatch repair. May act as a 'molecular matchmaker', a protein that promotes the formation of a stable complex between two or more DNA-binding proteins in an ATP-dependent manner without itself being part of a final effector complex.</text>
</comment>
<dbReference type="InterPro" id="IPR036890">
    <property type="entry name" value="HATPase_C_sf"/>
</dbReference>
<feature type="domain" description="MutL C-terminal dimerisation" evidence="6">
    <location>
        <begin position="441"/>
        <end position="583"/>
    </location>
</feature>
<accession>A0A165M0C4</accession>
<dbReference type="InterPro" id="IPR020568">
    <property type="entry name" value="Ribosomal_Su5_D2-typ_SF"/>
</dbReference>
<dbReference type="Pfam" id="PF08676">
    <property type="entry name" value="MutL_C"/>
    <property type="match status" value="1"/>
</dbReference>
<proteinExistence type="inferred from homology"/>
<dbReference type="InterPro" id="IPR020667">
    <property type="entry name" value="DNA_mismatch_repair_MutL"/>
</dbReference>
<dbReference type="GO" id="GO:0006298">
    <property type="term" value="P:mismatch repair"/>
    <property type="evidence" value="ECO:0007669"/>
    <property type="project" value="UniProtKB-UniRule"/>
</dbReference>
<dbReference type="PANTHER" id="PTHR10073">
    <property type="entry name" value="DNA MISMATCH REPAIR PROTEIN MLH, PMS, MUTL"/>
    <property type="match status" value="1"/>
</dbReference>
<name>A0A165M0C4_PELLU</name>
<dbReference type="CDD" id="cd16926">
    <property type="entry name" value="HATPase_MutL-MLH-PMS-like"/>
    <property type="match status" value="1"/>
</dbReference>
<dbReference type="EMBL" id="LVWG01000021">
    <property type="protein sequence ID" value="KZK74652.1"/>
    <property type="molecule type" value="Genomic_DNA"/>
</dbReference>
<sequence>MPSIARLPDNVANKISAGEVVQRPASVVKELLENAIDSGADRISVVIKDAGKELVRIIDNGRGMNREDALLSVERFATSKLRDVEDLETLCTLGFRGEALASISSVSHFELRTREADAPVALRFRYEGGIPAEESEVQGEPGTSVSVRNLFYNVPARRKFLKSNATEYGHIFELVRSFSLAYPEIQWQLLNDDEELFNFRTPDLLERLDTFYGKGFAESLIEVGEENDYLSIRGYIGRPALQKRKKLDQYFFINRRLIQNRMLTQALQQAYAELLVERQAPFALLFLGIDPSRVDVNVHPAKLEVRFDDERSVRNMFYPVIKRAVTMHDFSPDLAAGGQRAETADEAASRGFAHGGGGTFRTLSFQEVPERAITTGELYGSYREGAFGRSLPAVPQPSHQEVMFPVPEVPAAREDISQLLRSSMHEGPEGAEVDPKGEDPKIWQLHNKYLICQIKTGVMIIDQHVAHERVLYERAVEVMDSSVPNSQQLLFPQKVEFRPWEYEVFEEIKDDLYRLGFNLRSFGSRAVMIEGVPQDVRPGSEVTILQDMIAEYRENASRLRLERRDNLAKSYSCRNAIMAGQKLSMGEMRTLIDNLFATREPYSCPHGRPVIIKMTLTQLDHMFGRS</sequence>
<dbReference type="InterPro" id="IPR037198">
    <property type="entry name" value="MutL_C_sf"/>
</dbReference>
<dbReference type="InterPro" id="IPR014721">
    <property type="entry name" value="Ribsml_uS5_D2-typ_fold_subgr"/>
</dbReference>
<gene>
    <name evidence="5" type="primary">mutL</name>
    <name evidence="8" type="ORF">A3K90_09425</name>
</gene>
<dbReference type="SUPFAM" id="SSF118116">
    <property type="entry name" value="DNA mismatch repair protein MutL"/>
    <property type="match status" value="1"/>
</dbReference>
<evidence type="ECO:0000256" key="5">
    <source>
        <dbReference type="HAMAP-Rule" id="MF_00149"/>
    </source>
</evidence>
<comment type="caution">
    <text evidence="8">The sequence shown here is derived from an EMBL/GenBank/DDBJ whole genome shotgun (WGS) entry which is preliminary data.</text>
</comment>
<organism evidence="8 9">
    <name type="scientific">Pelodictyon luteolum</name>
    <dbReference type="NCBI Taxonomy" id="1100"/>
    <lineage>
        <taxon>Bacteria</taxon>
        <taxon>Pseudomonadati</taxon>
        <taxon>Chlorobiota</taxon>
        <taxon>Chlorobiia</taxon>
        <taxon>Chlorobiales</taxon>
        <taxon>Chlorobiaceae</taxon>
        <taxon>Chlorobium/Pelodictyon group</taxon>
        <taxon>Pelodictyon</taxon>
    </lineage>
</organism>
<dbReference type="GO" id="GO:0016887">
    <property type="term" value="F:ATP hydrolysis activity"/>
    <property type="evidence" value="ECO:0007669"/>
    <property type="project" value="InterPro"/>
</dbReference>
<feature type="domain" description="DNA mismatch repair protein S5" evidence="7">
    <location>
        <begin position="208"/>
        <end position="326"/>
    </location>
</feature>
<comment type="similarity">
    <text evidence="1 5">Belongs to the DNA mismatch repair MutL/HexB family.</text>
</comment>
<evidence type="ECO:0000256" key="3">
    <source>
        <dbReference type="ARBA" id="ARBA00022763"/>
    </source>
</evidence>
<dbReference type="Gene3D" id="3.30.230.10">
    <property type="match status" value="1"/>
</dbReference>
<dbReference type="RefSeq" id="WP_303681222.1">
    <property type="nucleotide sequence ID" value="NZ_LVWG01000021.1"/>
</dbReference>
<evidence type="ECO:0000313" key="8">
    <source>
        <dbReference type="EMBL" id="KZK74652.1"/>
    </source>
</evidence>
<dbReference type="PANTHER" id="PTHR10073:SF12">
    <property type="entry name" value="DNA MISMATCH REPAIR PROTEIN MLH1"/>
    <property type="match status" value="1"/>
</dbReference>
<dbReference type="Gene3D" id="3.30.1540.20">
    <property type="entry name" value="MutL, C-terminal domain, dimerisation subdomain"/>
    <property type="match status" value="1"/>
</dbReference>
<dbReference type="InterPro" id="IPR014790">
    <property type="entry name" value="MutL_C"/>
</dbReference>
<dbReference type="Gene3D" id="3.30.1370.100">
    <property type="entry name" value="MutL, C-terminal domain, regulatory subdomain"/>
    <property type="match status" value="1"/>
</dbReference>
<dbReference type="GO" id="GO:0005524">
    <property type="term" value="F:ATP binding"/>
    <property type="evidence" value="ECO:0007669"/>
    <property type="project" value="InterPro"/>
</dbReference>
<evidence type="ECO:0000259" key="6">
    <source>
        <dbReference type="SMART" id="SM00853"/>
    </source>
</evidence>
<dbReference type="FunFam" id="3.30.565.10:FF:000003">
    <property type="entry name" value="DNA mismatch repair endonuclease MutL"/>
    <property type="match status" value="1"/>
</dbReference>
<dbReference type="InterPro" id="IPR002099">
    <property type="entry name" value="MutL/Mlh/PMS"/>
</dbReference>
<evidence type="ECO:0000313" key="9">
    <source>
        <dbReference type="Proteomes" id="UP000076481"/>
    </source>
</evidence>
<dbReference type="PROSITE" id="PS00058">
    <property type="entry name" value="DNA_MISMATCH_REPAIR_1"/>
    <property type="match status" value="1"/>
</dbReference>
<dbReference type="GO" id="GO:0032300">
    <property type="term" value="C:mismatch repair complex"/>
    <property type="evidence" value="ECO:0007669"/>
    <property type="project" value="InterPro"/>
</dbReference>
<dbReference type="Gene3D" id="3.30.565.10">
    <property type="entry name" value="Histidine kinase-like ATPase, C-terminal domain"/>
    <property type="match status" value="1"/>
</dbReference>
<keyword evidence="3 5" id="KW-0227">DNA damage</keyword>
<dbReference type="SUPFAM" id="SSF54211">
    <property type="entry name" value="Ribosomal protein S5 domain 2-like"/>
    <property type="match status" value="1"/>
</dbReference>
<keyword evidence="4 5" id="KW-0234">DNA repair</keyword>
<dbReference type="HAMAP" id="MF_00149">
    <property type="entry name" value="DNA_mis_repair"/>
    <property type="match status" value="1"/>
</dbReference>
<dbReference type="InterPro" id="IPR038973">
    <property type="entry name" value="MutL/Mlh/Pms-like"/>
</dbReference>
<protein>
    <recommendedName>
        <fullName evidence="2 5">DNA mismatch repair protein MutL</fullName>
    </recommendedName>
</protein>
<dbReference type="Pfam" id="PF01119">
    <property type="entry name" value="DNA_mis_repair"/>
    <property type="match status" value="1"/>
</dbReference>
<dbReference type="Pfam" id="PF13589">
    <property type="entry name" value="HATPase_c_3"/>
    <property type="match status" value="1"/>
</dbReference>
<dbReference type="NCBIfam" id="TIGR00585">
    <property type="entry name" value="mutl"/>
    <property type="match status" value="1"/>
</dbReference>
<dbReference type="SMART" id="SM01340">
    <property type="entry name" value="DNA_mis_repair"/>
    <property type="match status" value="1"/>
</dbReference>
<evidence type="ECO:0000259" key="7">
    <source>
        <dbReference type="SMART" id="SM01340"/>
    </source>
</evidence>
<reference evidence="8 9" key="1">
    <citation type="submission" date="2016-03" db="EMBL/GenBank/DDBJ databases">
        <title>Speciation and ecological success in dimly lit waters: horizontal gene transfer in a green sulfur bacteria bloom unveiled by metagenomic assembly.</title>
        <authorList>
            <person name="Llorens-Mares T."/>
            <person name="Liu Z."/>
            <person name="Allen L.Z."/>
            <person name="Rusch D.B."/>
            <person name="Craig M.T."/>
            <person name="Dupont C.L."/>
            <person name="Bryant D.A."/>
            <person name="Casamayor E.O."/>
        </authorList>
    </citation>
    <scope>NUCLEOTIDE SEQUENCE [LARGE SCALE GENOMIC DNA]</scope>
    <source>
        <strain evidence="8">CIII</strain>
    </source>
</reference>
<dbReference type="SMART" id="SM00853">
    <property type="entry name" value="MutL_C"/>
    <property type="match status" value="1"/>
</dbReference>
<dbReference type="SUPFAM" id="SSF55874">
    <property type="entry name" value="ATPase domain of HSP90 chaperone/DNA topoisomerase II/histidine kinase"/>
    <property type="match status" value="1"/>
</dbReference>
<dbReference type="GO" id="GO:0140664">
    <property type="term" value="F:ATP-dependent DNA damage sensor activity"/>
    <property type="evidence" value="ECO:0007669"/>
    <property type="project" value="InterPro"/>
</dbReference>
<dbReference type="InterPro" id="IPR013507">
    <property type="entry name" value="DNA_mismatch_S5_2-like"/>
</dbReference>
<dbReference type="CDD" id="cd00782">
    <property type="entry name" value="MutL_Trans"/>
    <property type="match status" value="1"/>
</dbReference>
<evidence type="ECO:0000256" key="1">
    <source>
        <dbReference type="ARBA" id="ARBA00006082"/>
    </source>
</evidence>
<dbReference type="InterPro" id="IPR042121">
    <property type="entry name" value="MutL_C_regsub"/>
</dbReference>
<evidence type="ECO:0000256" key="2">
    <source>
        <dbReference type="ARBA" id="ARBA00021975"/>
    </source>
</evidence>
<evidence type="ECO:0000256" key="4">
    <source>
        <dbReference type="ARBA" id="ARBA00023204"/>
    </source>
</evidence>
<dbReference type="InterPro" id="IPR042120">
    <property type="entry name" value="MutL_C_dimsub"/>
</dbReference>
<dbReference type="GO" id="GO:0030983">
    <property type="term" value="F:mismatched DNA binding"/>
    <property type="evidence" value="ECO:0007669"/>
    <property type="project" value="InterPro"/>
</dbReference>
<dbReference type="InterPro" id="IPR014762">
    <property type="entry name" value="DNA_mismatch_repair_CS"/>
</dbReference>
<dbReference type="Proteomes" id="UP000076481">
    <property type="component" value="Unassembled WGS sequence"/>
</dbReference>